<dbReference type="Pfam" id="PF00078">
    <property type="entry name" value="RVT_1"/>
    <property type="match status" value="1"/>
</dbReference>
<evidence type="ECO:0000259" key="1">
    <source>
        <dbReference type="Pfam" id="PF00078"/>
    </source>
</evidence>
<dbReference type="InterPro" id="IPR051083">
    <property type="entry name" value="GrpII_Intron_Splice-Mob/Def"/>
</dbReference>
<evidence type="ECO:0000259" key="2">
    <source>
        <dbReference type="Pfam" id="PF13655"/>
    </source>
</evidence>
<organism evidence="3 5">
    <name type="scientific">Microseira wollei NIES-4236</name>
    <dbReference type="NCBI Taxonomy" id="2530354"/>
    <lineage>
        <taxon>Bacteria</taxon>
        <taxon>Bacillati</taxon>
        <taxon>Cyanobacteriota</taxon>
        <taxon>Cyanophyceae</taxon>
        <taxon>Oscillatoriophycideae</taxon>
        <taxon>Aerosakkonematales</taxon>
        <taxon>Aerosakkonemataceae</taxon>
        <taxon>Microseira</taxon>
    </lineage>
</organism>
<dbReference type="Pfam" id="PF13655">
    <property type="entry name" value="RVT_N"/>
    <property type="match status" value="1"/>
</dbReference>
<dbReference type="CDD" id="cd01651">
    <property type="entry name" value="RT_G2_intron"/>
    <property type="match status" value="1"/>
</dbReference>
<dbReference type="Proteomes" id="UP001050975">
    <property type="component" value="Unassembled WGS sequence"/>
</dbReference>
<dbReference type="AlphaFoldDB" id="A0AAV3XGK1"/>
<dbReference type="InterPro" id="IPR025960">
    <property type="entry name" value="RVT_N"/>
</dbReference>
<dbReference type="InterPro" id="IPR043502">
    <property type="entry name" value="DNA/RNA_pol_sf"/>
</dbReference>
<feature type="domain" description="Reverse transcriptase N-terminal" evidence="2">
    <location>
        <begin position="6"/>
        <end position="86"/>
    </location>
</feature>
<dbReference type="EMBL" id="BLAY01000067">
    <property type="protein sequence ID" value="GET39535.1"/>
    <property type="molecule type" value="Genomic_DNA"/>
</dbReference>
<protein>
    <submittedName>
        <fullName evidence="3">RNA-directed DNA polymerase</fullName>
    </submittedName>
</protein>
<name>A0AAV3XGK1_9CYAN</name>
<keyword evidence="5" id="KW-1185">Reference proteome</keyword>
<keyword evidence="3" id="KW-0695">RNA-directed DNA polymerase</keyword>
<dbReference type="GO" id="GO:0003964">
    <property type="term" value="F:RNA-directed DNA polymerase activity"/>
    <property type="evidence" value="ECO:0007669"/>
    <property type="project" value="UniProtKB-KW"/>
</dbReference>
<evidence type="ECO:0000313" key="5">
    <source>
        <dbReference type="Proteomes" id="UP001050975"/>
    </source>
</evidence>
<sequence>MNGRRSIGWRKVERCVFKLQKRIFRSSQQGNVKLIHKLQRLLLKSWYSKLLAVRRVTPDNQGKKTAGVDGRKSLTPPGRITLVNQLKVGHKSKPNRRVWIPKPGNDEKRPLGIPTMYERALQALVKLAMEPEWEARFEPNSYGLGPGRSTHDAIEAIFLAIRYKPKFVLDADISKCFDKINHEKLLTKLRMPS</sequence>
<gene>
    <name evidence="3" type="ORF">MiSe_43020</name>
    <name evidence="4" type="ORF">MiSe_43050</name>
</gene>
<dbReference type="PANTHER" id="PTHR34047:SF10">
    <property type="entry name" value="GROUP II INTRON-ASSOCIATED OPEN READING FRAME"/>
    <property type="match status" value="1"/>
</dbReference>
<dbReference type="InterPro" id="IPR000477">
    <property type="entry name" value="RT_dom"/>
</dbReference>
<dbReference type="SUPFAM" id="SSF56672">
    <property type="entry name" value="DNA/RNA polymerases"/>
    <property type="match status" value="1"/>
</dbReference>
<keyword evidence="3" id="KW-0808">Transferase</keyword>
<feature type="domain" description="Reverse transcriptase" evidence="1">
    <location>
        <begin position="100"/>
        <end position="189"/>
    </location>
</feature>
<evidence type="ECO:0000313" key="3">
    <source>
        <dbReference type="EMBL" id="GET39532.1"/>
    </source>
</evidence>
<comment type="caution">
    <text evidence="3">The sequence shown here is derived from an EMBL/GenBank/DDBJ whole genome shotgun (WGS) entry which is preliminary data.</text>
</comment>
<dbReference type="EMBL" id="BLAY01000067">
    <property type="protein sequence ID" value="GET39532.1"/>
    <property type="molecule type" value="Genomic_DNA"/>
</dbReference>
<dbReference type="PANTHER" id="PTHR34047">
    <property type="entry name" value="NUCLEAR INTRON MATURASE 1, MITOCHONDRIAL-RELATED"/>
    <property type="match status" value="1"/>
</dbReference>
<proteinExistence type="predicted"/>
<keyword evidence="3" id="KW-0548">Nucleotidyltransferase</keyword>
<reference evidence="3" key="1">
    <citation type="submission" date="2019-10" db="EMBL/GenBank/DDBJ databases">
        <title>Draft genome sequece of Microseira wollei NIES-4236.</title>
        <authorList>
            <person name="Yamaguchi H."/>
            <person name="Suzuki S."/>
            <person name="Kawachi M."/>
        </authorList>
    </citation>
    <scope>NUCLEOTIDE SEQUENCE</scope>
    <source>
        <strain evidence="3">NIES-4236</strain>
    </source>
</reference>
<accession>A0AAV3XGK1</accession>
<evidence type="ECO:0000313" key="4">
    <source>
        <dbReference type="EMBL" id="GET39535.1"/>
    </source>
</evidence>